<gene>
    <name evidence="2" type="ORF">C8A00DRAFT_36232</name>
</gene>
<reference evidence="2" key="2">
    <citation type="submission" date="2023-05" db="EMBL/GenBank/DDBJ databases">
        <authorList>
            <consortium name="Lawrence Berkeley National Laboratory"/>
            <person name="Steindorff A."/>
            <person name="Hensen N."/>
            <person name="Bonometti L."/>
            <person name="Westerberg I."/>
            <person name="Brannstrom I.O."/>
            <person name="Guillou S."/>
            <person name="Cros-Aarteil S."/>
            <person name="Calhoun S."/>
            <person name="Haridas S."/>
            <person name="Kuo A."/>
            <person name="Mondo S."/>
            <person name="Pangilinan J."/>
            <person name="Riley R."/>
            <person name="Labutti K."/>
            <person name="Andreopoulos B."/>
            <person name="Lipzen A."/>
            <person name="Chen C."/>
            <person name="Yanf M."/>
            <person name="Daum C."/>
            <person name="Ng V."/>
            <person name="Clum A."/>
            <person name="Ohm R."/>
            <person name="Martin F."/>
            <person name="Silar P."/>
            <person name="Natvig D."/>
            <person name="Lalanne C."/>
            <person name="Gautier V."/>
            <person name="Ament-Velasquez S.L."/>
            <person name="Kruys A."/>
            <person name="Hutchinson M.I."/>
            <person name="Powell A.J."/>
            <person name="Barry K."/>
            <person name="Miller A.N."/>
            <person name="Grigoriev I.V."/>
            <person name="Debuchy R."/>
            <person name="Gladieux P."/>
            <person name="Thoren M.H."/>
            <person name="Johannesson H."/>
        </authorList>
    </citation>
    <scope>NUCLEOTIDE SEQUENCE</scope>
    <source>
        <strain evidence="2">CBS 538.74</strain>
    </source>
</reference>
<feature type="region of interest" description="Disordered" evidence="1">
    <location>
        <begin position="186"/>
        <end position="212"/>
    </location>
</feature>
<dbReference type="EMBL" id="MU857031">
    <property type="protein sequence ID" value="KAK4151140.1"/>
    <property type="molecule type" value="Genomic_DNA"/>
</dbReference>
<name>A0AAN6VII3_9PEZI</name>
<evidence type="ECO:0000256" key="1">
    <source>
        <dbReference type="SAM" id="MobiDB-lite"/>
    </source>
</evidence>
<proteinExistence type="predicted"/>
<comment type="caution">
    <text evidence="2">The sequence shown here is derived from an EMBL/GenBank/DDBJ whole genome shotgun (WGS) entry which is preliminary data.</text>
</comment>
<organism evidence="2 3">
    <name type="scientific">Chaetomidium leptoderma</name>
    <dbReference type="NCBI Taxonomy" id="669021"/>
    <lineage>
        <taxon>Eukaryota</taxon>
        <taxon>Fungi</taxon>
        <taxon>Dikarya</taxon>
        <taxon>Ascomycota</taxon>
        <taxon>Pezizomycotina</taxon>
        <taxon>Sordariomycetes</taxon>
        <taxon>Sordariomycetidae</taxon>
        <taxon>Sordariales</taxon>
        <taxon>Chaetomiaceae</taxon>
        <taxon>Chaetomidium</taxon>
    </lineage>
</organism>
<sequence>MSSYDPRGYMQYESIREYYNKLTKDSPENVVGYLWSNILREYFLIKEGFQFEVQPRPLPDETKQSYNVTVRYIKNGKKKPLIFIKNKGVSKEGGEGVWKEAVDELTENMKLTRSDLPSEAQAEDMFAIVAVGHSSRFYILKASESTLKDWHPTTAGNVLDLKRDEALIVDLLLSIKAQALRASSGAFQEADAGPGASASATGSRPSSSGSGR</sequence>
<keyword evidence="3" id="KW-1185">Reference proteome</keyword>
<feature type="compositionally biased region" description="Low complexity" evidence="1">
    <location>
        <begin position="190"/>
        <end position="212"/>
    </location>
</feature>
<evidence type="ECO:0000313" key="2">
    <source>
        <dbReference type="EMBL" id="KAK4151140.1"/>
    </source>
</evidence>
<dbReference type="AlphaFoldDB" id="A0AAN6VII3"/>
<reference evidence="2" key="1">
    <citation type="journal article" date="2023" name="Mol. Phylogenet. Evol.">
        <title>Genome-scale phylogeny and comparative genomics of the fungal order Sordariales.</title>
        <authorList>
            <person name="Hensen N."/>
            <person name="Bonometti L."/>
            <person name="Westerberg I."/>
            <person name="Brannstrom I.O."/>
            <person name="Guillou S."/>
            <person name="Cros-Aarteil S."/>
            <person name="Calhoun S."/>
            <person name="Haridas S."/>
            <person name="Kuo A."/>
            <person name="Mondo S."/>
            <person name="Pangilinan J."/>
            <person name="Riley R."/>
            <person name="LaButti K."/>
            <person name="Andreopoulos B."/>
            <person name="Lipzen A."/>
            <person name="Chen C."/>
            <person name="Yan M."/>
            <person name="Daum C."/>
            <person name="Ng V."/>
            <person name="Clum A."/>
            <person name="Steindorff A."/>
            <person name="Ohm R.A."/>
            <person name="Martin F."/>
            <person name="Silar P."/>
            <person name="Natvig D.O."/>
            <person name="Lalanne C."/>
            <person name="Gautier V."/>
            <person name="Ament-Velasquez S.L."/>
            <person name="Kruys A."/>
            <person name="Hutchinson M.I."/>
            <person name="Powell A.J."/>
            <person name="Barry K."/>
            <person name="Miller A.N."/>
            <person name="Grigoriev I.V."/>
            <person name="Debuchy R."/>
            <person name="Gladieux P."/>
            <person name="Hiltunen Thoren M."/>
            <person name="Johannesson H."/>
        </authorList>
    </citation>
    <scope>NUCLEOTIDE SEQUENCE</scope>
    <source>
        <strain evidence="2">CBS 538.74</strain>
    </source>
</reference>
<protein>
    <submittedName>
        <fullName evidence="2">Uncharacterized protein</fullName>
    </submittedName>
</protein>
<evidence type="ECO:0000313" key="3">
    <source>
        <dbReference type="Proteomes" id="UP001302745"/>
    </source>
</evidence>
<accession>A0AAN6VII3</accession>
<dbReference type="Proteomes" id="UP001302745">
    <property type="component" value="Unassembled WGS sequence"/>
</dbReference>